<accession>A0A2M4DB44</accession>
<proteinExistence type="predicted"/>
<protein>
    <submittedName>
        <fullName evidence="2">Putative secreted protein</fullName>
    </submittedName>
</protein>
<name>A0A2M4DB44_ANODA</name>
<feature type="signal peptide" evidence="1">
    <location>
        <begin position="1"/>
        <end position="19"/>
    </location>
</feature>
<dbReference type="AlphaFoldDB" id="A0A2M4DB44"/>
<feature type="chain" id="PRO_5014617367" evidence="1">
    <location>
        <begin position="20"/>
        <end position="75"/>
    </location>
</feature>
<keyword evidence="1" id="KW-0732">Signal</keyword>
<sequence length="75" mass="7960">MAMMVSAFFTFTGLSISGASTVGFSSLCRPRHFAVIHSFASAQLGGRSEGVMWTRASETSNSFIRSPLGHDPSTS</sequence>
<evidence type="ECO:0000313" key="2">
    <source>
        <dbReference type="EMBL" id="MBW74802.1"/>
    </source>
</evidence>
<reference evidence="2" key="1">
    <citation type="submission" date="2018-01" db="EMBL/GenBank/DDBJ databases">
        <title>An insight into the sialome of Amazonian anophelines.</title>
        <authorList>
            <person name="Ribeiro J.M."/>
            <person name="Scarpassa V."/>
            <person name="Calvo E."/>
        </authorList>
    </citation>
    <scope>NUCLEOTIDE SEQUENCE</scope>
</reference>
<organism evidence="2">
    <name type="scientific">Anopheles darlingi</name>
    <name type="common">Mosquito</name>
    <dbReference type="NCBI Taxonomy" id="43151"/>
    <lineage>
        <taxon>Eukaryota</taxon>
        <taxon>Metazoa</taxon>
        <taxon>Ecdysozoa</taxon>
        <taxon>Arthropoda</taxon>
        <taxon>Hexapoda</taxon>
        <taxon>Insecta</taxon>
        <taxon>Pterygota</taxon>
        <taxon>Neoptera</taxon>
        <taxon>Endopterygota</taxon>
        <taxon>Diptera</taxon>
        <taxon>Nematocera</taxon>
        <taxon>Culicoidea</taxon>
        <taxon>Culicidae</taxon>
        <taxon>Anophelinae</taxon>
        <taxon>Anopheles</taxon>
    </lineage>
</organism>
<dbReference type="EMBL" id="GGFL01010624">
    <property type="protein sequence ID" value="MBW74802.1"/>
    <property type="molecule type" value="Transcribed_RNA"/>
</dbReference>
<evidence type="ECO:0000256" key="1">
    <source>
        <dbReference type="SAM" id="SignalP"/>
    </source>
</evidence>